<dbReference type="SMART" id="SM00836">
    <property type="entry name" value="DALR_1"/>
    <property type="match status" value="1"/>
</dbReference>
<evidence type="ECO:0000256" key="4">
    <source>
        <dbReference type="ARBA" id="ARBA00022741"/>
    </source>
</evidence>
<dbReference type="InterPro" id="IPR001278">
    <property type="entry name" value="Arg-tRNA-ligase"/>
</dbReference>
<comment type="similarity">
    <text evidence="1 9 10">Belongs to the class-I aminoacyl-tRNA synthetase family.</text>
</comment>
<dbReference type="InterPro" id="IPR036695">
    <property type="entry name" value="Arg-tRNA-synth_N_sf"/>
</dbReference>
<feature type="short sequence motif" description="'HIGH' region" evidence="9">
    <location>
        <begin position="125"/>
        <end position="135"/>
    </location>
</feature>
<evidence type="ECO:0000256" key="3">
    <source>
        <dbReference type="ARBA" id="ARBA00022598"/>
    </source>
</evidence>
<protein>
    <recommendedName>
        <fullName evidence="9">Arginine--tRNA ligase</fullName>
        <ecNumber evidence="9">6.1.1.19</ecNumber>
    </recommendedName>
    <alternativeName>
        <fullName evidence="9">Arginyl-tRNA synthetase</fullName>
        <shortName evidence="9">ArgRS</shortName>
    </alternativeName>
</protein>
<keyword evidence="2 9" id="KW-0963">Cytoplasm</keyword>
<dbReference type="GO" id="GO:0004814">
    <property type="term" value="F:arginine-tRNA ligase activity"/>
    <property type="evidence" value="ECO:0007669"/>
    <property type="project" value="UniProtKB-UniRule"/>
</dbReference>
<proteinExistence type="inferred from homology"/>
<evidence type="ECO:0000256" key="9">
    <source>
        <dbReference type="HAMAP-Rule" id="MF_00123"/>
    </source>
</evidence>
<dbReference type="SUPFAM" id="SSF47323">
    <property type="entry name" value="Anticodon-binding domain of a subclass of class I aminoacyl-tRNA synthetases"/>
    <property type="match status" value="1"/>
</dbReference>
<gene>
    <name evidence="9" type="primary">argS</name>
    <name evidence="13" type="ORF">GAQ44_00695</name>
</gene>
<dbReference type="NCBIfam" id="TIGR00456">
    <property type="entry name" value="argS"/>
    <property type="match status" value="1"/>
</dbReference>
<comment type="catalytic activity">
    <reaction evidence="8 9">
        <text>tRNA(Arg) + L-arginine + ATP = L-arginyl-tRNA(Arg) + AMP + diphosphate</text>
        <dbReference type="Rhea" id="RHEA:20301"/>
        <dbReference type="Rhea" id="RHEA-COMP:9658"/>
        <dbReference type="Rhea" id="RHEA-COMP:9673"/>
        <dbReference type="ChEBI" id="CHEBI:30616"/>
        <dbReference type="ChEBI" id="CHEBI:32682"/>
        <dbReference type="ChEBI" id="CHEBI:33019"/>
        <dbReference type="ChEBI" id="CHEBI:78442"/>
        <dbReference type="ChEBI" id="CHEBI:78513"/>
        <dbReference type="ChEBI" id="CHEBI:456215"/>
        <dbReference type="EC" id="6.1.1.19"/>
    </reaction>
</comment>
<dbReference type="AlphaFoldDB" id="A0A7J5HEV1"/>
<feature type="domain" description="DALR anticodon binding" evidence="11">
    <location>
        <begin position="486"/>
        <end position="605"/>
    </location>
</feature>
<dbReference type="InterPro" id="IPR009080">
    <property type="entry name" value="tRNAsynth_Ia_anticodon-bd"/>
</dbReference>
<accession>A0A7J5HEV1</accession>
<dbReference type="FunFam" id="1.10.730.10:FF:000039">
    <property type="entry name" value="Arginine--tRNA ligase"/>
    <property type="match status" value="1"/>
</dbReference>
<dbReference type="RefSeq" id="WP_151874967.1">
    <property type="nucleotide sequence ID" value="NZ_WCTY01000001.1"/>
</dbReference>
<evidence type="ECO:0000313" key="14">
    <source>
        <dbReference type="Proteomes" id="UP000487221"/>
    </source>
</evidence>
<keyword evidence="4 9" id="KW-0547">Nucleotide-binding</keyword>
<dbReference type="GO" id="GO:0005737">
    <property type="term" value="C:cytoplasm"/>
    <property type="evidence" value="ECO:0007669"/>
    <property type="project" value="UniProtKB-SubCell"/>
</dbReference>
<dbReference type="PRINTS" id="PR01038">
    <property type="entry name" value="TRNASYNTHARG"/>
</dbReference>
<keyword evidence="7 9" id="KW-0030">Aminoacyl-tRNA synthetase</keyword>
<sequence>MNIEQKLVSSVIGGLKALYGQDVPAAQVQLQKTKKEFEGHLTLVVFPFLRMSKKGPEQTAQEIGEYLQANEPSVAAFNVIKGFLNLTIASSAWIELLNGIHADKQYGIVAVTDNSPLVMIEYSSPNTNKPLHLGHVRNNLLGNALANIVAANGNKVVKTNIVNDRGIHICKSMLAWQKYGNGETPESSGKKGDHLIGDYYVSFDKHYKAEVKELMAKFQSEGMNEEEAKAKAEAESPLMKEAREMLVKWEANDPEVRALWKKMNDWVYAGFDETYRMMGVTFDKIYYESNTYLEGKEKVMEGLEKGFFYRKEDGSVWADLTGEGLDHKLLLRADGTSVYMTQDIGTAKLRFADYPIDKMIYVVGNEQNYHFQVLSILLDKLGFEWGKGLVHFSYGMVELPEGKMKSREGTVVDADDLMAEMIDTAKETSNELGKLDGLTKEEADNIARIVGLGALKYFILKVDARKNMTFNPKESIDFNGNTGPFIQYTYARIQSVLRKAKEAGIEIPAQLPAGIELSEKEEGLIQMVADFAAIVKQAGEDYSPSIIANYTYDLVKEYNQFYHDFSILREENEAVKIFRLALSENVAKVVRLGMGLLGIEVPDRM</sequence>
<evidence type="ECO:0000256" key="2">
    <source>
        <dbReference type="ARBA" id="ARBA00022490"/>
    </source>
</evidence>
<evidence type="ECO:0000256" key="5">
    <source>
        <dbReference type="ARBA" id="ARBA00022840"/>
    </source>
</evidence>
<dbReference type="EMBL" id="WCTY01000001">
    <property type="protein sequence ID" value="KAB4188625.1"/>
    <property type="molecule type" value="Genomic_DNA"/>
</dbReference>
<dbReference type="HAMAP" id="MF_00123">
    <property type="entry name" value="Arg_tRNA_synth"/>
    <property type="match status" value="1"/>
</dbReference>
<evidence type="ECO:0000256" key="10">
    <source>
        <dbReference type="RuleBase" id="RU363038"/>
    </source>
</evidence>
<dbReference type="SMART" id="SM01016">
    <property type="entry name" value="Arg_tRNA_synt_N"/>
    <property type="match status" value="1"/>
</dbReference>
<comment type="subcellular location">
    <subcellularLocation>
        <location evidence="9">Cytoplasm</location>
    </subcellularLocation>
</comment>
<feature type="domain" description="Arginyl tRNA synthetase N-terminal" evidence="12">
    <location>
        <begin position="1"/>
        <end position="88"/>
    </location>
</feature>
<dbReference type="InterPro" id="IPR035684">
    <property type="entry name" value="ArgRS_core"/>
</dbReference>
<dbReference type="InterPro" id="IPR008909">
    <property type="entry name" value="DALR_anticod-bd"/>
</dbReference>
<dbReference type="PANTHER" id="PTHR11956">
    <property type="entry name" value="ARGINYL-TRNA SYNTHETASE"/>
    <property type="match status" value="1"/>
</dbReference>
<comment type="subunit">
    <text evidence="9">Monomer.</text>
</comment>
<dbReference type="Gene3D" id="1.10.730.10">
    <property type="entry name" value="Isoleucyl-tRNA Synthetase, Domain 1"/>
    <property type="match status" value="1"/>
</dbReference>
<keyword evidence="5 9" id="KW-0067">ATP-binding</keyword>
<evidence type="ECO:0000313" key="13">
    <source>
        <dbReference type="EMBL" id="KAB4188625.1"/>
    </source>
</evidence>
<keyword evidence="6 9" id="KW-0648">Protein biosynthesis</keyword>
<comment type="caution">
    <text evidence="13">The sequence shown here is derived from an EMBL/GenBank/DDBJ whole genome shotgun (WGS) entry which is preliminary data.</text>
</comment>
<dbReference type="EC" id="6.1.1.19" evidence="9"/>
<organism evidence="13 14">
    <name type="scientific">Bacteroides uniformis</name>
    <dbReference type="NCBI Taxonomy" id="820"/>
    <lineage>
        <taxon>Bacteria</taxon>
        <taxon>Pseudomonadati</taxon>
        <taxon>Bacteroidota</taxon>
        <taxon>Bacteroidia</taxon>
        <taxon>Bacteroidales</taxon>
        <taxon>Bacteroidaceae</taxon>
        <taxon>Bacteroides</taxon>
    </lineage>
</organism>
<dbReference type="Pfam" id="PF00750">
    <property type="entry name" value="tRNA-synt_1d"/>
    <property type="match status" value="1"/>
</dbReference>
<dbReference type="Proteomes" id="UP000487221">
    <property type="component" value="Unassembled WGS sequence"/>
</dbReference>
<dbReference type="PROSITE" id="PS00178">
    <property type="entry name" value="AA_TRNA_LIGASE_I"/>
    <property type="match status" value="1"/>
</dbReference>
<name>A0A7J5HEV1_BACUN</name>
<evidence type="ECO:0000259" key="11">
    <source>
        <dbReference type="SMART" id="SM00836"/>
    </source>
</evidence>
<evidence type="ECO:0000256" key="6">
    <source>
        <dbReference type="ARBA" id="ARBA00022917"/>
    </source>
</evidence>
<evidence type="ECO:0000256" key="1">
    <source>
        <dbReference type="ARBA" id="ARBA00005594"/>
    </source>
</evidence>
<dbReference type="FunFam" id="3.40.50.620:FF:000125">
    <property type="entry name" value="Arginine--tRNA ligase"/>
    <property type="match status" value="1"/>
</dbReference>
<evidence type="ECO:0000256" key="8">
    <source>
        <dbReference type="ARBA" id="ARBA00049339"/>
    </source>
</evidence>
<evidence type="ECO:0000259" key="12">
    <source>
        <dbReference type="SMART" id="SM01016"/>
    </source>
</evidence>
<dbReference type="Gene3D" id="3.40.50.620">
    <property type="entry name" value="HUPs"/>
    <property type="match status" value="1"/>
</dbReference>
<dbReference type="SUPFAM" id="SSF55190">
    <property type="entry name" value="Arginyl-tRNA synthetase (ArgRS), N-terminal 'additional' domain"/>
    <property type="match status" value="1"/>
</dbReference>
<keyword evidence="3 9" id="KW-0436">Ligase</keyword>
<dbReference type="Gene3D" id="3.30.1360.70">
    <property type="entry name" value="Arginyl tRNA synthetase N-terminal domain"/>
    <property type="match status" value="1"/>
</dbReference>
<dbReference type="InterPro" id="IPR014729">
    <property type="entry name" value="Rossmann-like_a/b/a_fold"/>
</dbReference>
<evidence type="ECO:0000256" key="7">
    <source>
        <dbReference type="ARBA" id="ARBA00023146"/>
    </source>
</evidence>
<dbReference type="SUPFAM" id="SSF52374">
    <property type="entry name" value="Nucleotidylyl transferase"/>
    <property type="match status" value="1"/>
</dbReference>
<dbReference type="GO" id="GO:0006420">
    <property type="term" value="P:arginyl-tRNA aminoacylation"/>
    <property type="evidence" value="ECO:0007669"/>
    <property type="project" value="UniProtKB-UniRule"/>
</dbReference>
<dbReference type="Pfam" id="PF05746">
    <property type="entry name" value="DALR_1"/>
    <property type="match status" value="1"/>
</dbReference>
<dbReference type="InterPro" id="IPR005148">
    <property type="entry name" value="Arg-tRNA-synth_N"/>
</dbReference>
<dbReference type="GO" id="GO:0005524">
    <property type="term" value="F:ATP binding"/>
    <property type="evidence" value="ECO:0007669"/>
    <property type="project" value="UniProtKB-UniRule"/>
</dbReference>
<reference evidence="13 14" key="1">
    <citation type="journal article" date="2019" name="Nat. Med.">
        <title>A library of human gut bacterial isolates paired with longitudinal multiomics data enables mechanistic microbiome research.</title>
        <authorList>
            <person name="Poyet M."/>
            <person name="Groussin M."/>
            <person name="Gibbons S.M."/>
            <person name="Avila-Pacheco J."/>
            <person name="Jiang X."/>
            <person name="Kearney S.M."/>
            <person name="Perrotta A.R."/>
            <person name="Berdy B."/>
            <person name="Zhao S."/>
            <person name="Lieberman T.D."/>
            <person name="Swanson P.K."/>
            <person name="Smith M."/>
            <person name="Roesemann S."/>
            <person name="Alexander J.E."/>
            <person name="Rich S.A."/>
            <person name="Livny J."/>
            <person name="Vlamakis H."/>
            <person name="Clish C."/>
            <person name="Bullock K."/>
            <person name="Deik A."/>
            <person name="Scott J."/>
            <person name="Pierce K.A."/>
            <person name="Xavier R.J."/>
            <person name="Alm E.J."/>
        </authorList>
    </citation>
    <scope>NUCLEOTIDE SEQUENCE [LARGE SCALE GENOMIC DNA]</scope>
    <source>
        <strain evidence="13 14">BIOML-A19</strain>
    </source>
</reference>
<dbReference type="PANTHER" id="PTHR11956:SF5">
    <property type="entry name" value="ARGININE--TRNA LIGASE, CYTOPLASMIC"/>
    <property type="match status" value="1"/>
</dbReference>
<dbReference type="InterPro" id="IPR001412">
    <property type="entry name" value="aa-tRNA-synth_I_CS"/>
</dbReference>